<sequence length="102" mass="11226">MSPSQVRGRGSMVTTNGASEALSCVFLLLLLYSLSCKRQTWVPPLLLSILVVAAQVKSEPSSQMLYQRIVACRLAKKSRERGTRASGGRQRSGERRCALCRI</sequence>
<organism evidence="2 3">
    <name type="scientific">Testicularia cyperi</name>
    <dbReference type="NCBI Taxonomy" id="1882483"/>
    <lineage>
        <taxon>Eukaryota</taxon>
        <taxon>Fungi</taxon>
        <taxon>Dikarya</taxon>
        <taxon>Basidiomycota</taxon>
        <taxon>Ustilaginomycotina</taxon>
        <taxon>Ustilaginomycetes</taxon>
        <taxon>Ustilaginales</taxon>
        <taxon>Anthracoideaceae</taxon>
        <taxon>Testicularia</taxon>
    </lineage>
</organism>
<protein>
    <submittedName>
        <fullName evidence="2">Uncharacterized protein</fullName>
    </submittedName>
</protein>
<dbReference type="Proteomes" id="UP000246740">
    <property type="component" value="Unassembled WGS sequence"/>
</dbReference>
<evidence type="ECO:0000313" key="2">
    <source>
        <dbReference type="EMBL" id="PWZ02679.1"/>
    </source>
</evidence>
<reference evidence="2 3" key="1">
    <citation type="journal article" date="2018" name="Mol. Biol. Evol.">
        <title>Broad Genomic Sampling Reveals a Smut Pathogenic Ancestry of the Fungal Clade Ustilaginomycotina.</title>
        <authorList>
            <person name="Kijpornyongpan T."/>
            <person name="Mondo S.J."/>
            <person name="Barry K."/>
            <person name="Sandor L."/>
            <person name="Lee J."/>
            <person name="Lipzen A."/>
            <person name="Pangilinan J."/>
            <person name="LaButti K."/>
            <person name="Hainaut M."/>
            <person name="Henrissat B."/>
            <person name="Grigoriev I.V."/>
            <person name="Spatafora J.W."/>
            <person name="Aime M.C."/>
        </authorList>
    </citation>
    <scope>NUCLEOTIDE SEQUENCE [LARGE SCALE GENOMIC DNA]</scope>
    <source>
        <strain evidence="2 3">MCA 3645</strain>
    </source>
</reference>
<dbReference type="InParanoid" id="A0A317XZA3"/>
<gene>
    <name evidence="2" type="ORF">BCV70DRAFT_4366</name>
</gene>
<name>A0A317XZA3_9BASI</name>
<dbReference type="EMBL" id="KZ819188">
    <property type="protein sequence ID" value="PWZ02679.1"/>
    <property type="molecule type" value="Genomic_DNA"/>
</dbReference>
<proteinExistence type="predicted"/>
<feature type="region of interest" description="Disordered" evidence="1">
    <location>
        <begin position="80"/>
        <end position="102"/>
    </location>
</feature>
<keyword evidence="3" id="KW-1185">Reference proteome</keyword>
<feature type="compositionally biased region" description="Basic and acidic residues" evidence="1">
    <location>
        <begin position="91"/>
        <end position="102"/>
    </location>
</feature>
<evidence type="ECO:0000256" key="1">
    <source>
        <dbReference type="SAM" id="MobiDB-lite"/>
    </source>
</evidence>
<dbReference type="AlphaFoldDB" id="A0A317XZA3"/>
<evidence type="ECO:0000313" key="3">
    <source>
        <dbReference type="Proteomes" id="UP000246740"/>
    </source>
</evidence>
<accession>A0A317XZA3</accession>